<dbReference type="PANTHER" id="PTHR34606:SF15">
    <property type="entry name" value="BON DOMAIN-CONTAINING PROTEIN"/>
    <property type="match status" value="1"/>
</dbReference>
<accession>A0A074ME75</accession>
<evidence type="ECO:0000259" key="2">
    <source>
        <dbReference type="PROSITE" id="PS50914"/>
    </source>
</evidence>
<sequence length="293" mass="34057">MDDRYRDHTRSRYRDDQQGYDDSPRQQDQFEPYRADQHGEGSDRFDQRGYGRSDRFYEGEAARSPHDRDNTRNYPGDDDRLRGSENTDRGARWGTMEGREWGPERYNRRGGGRSGRPNPDPVPPMQGHGSPRGGYDDRDGLEYRDDYEARNRGGRGYGSRGGRREWRDRDRGFFDKAGDEVLSWFGDDDAERRRERDHRGKGPSNYKRSDERLMEDACERLTHEPRVDARQIKVTAKNNEITLDGHVSSRFQKREAEDCVHEISGVKHVQNNLRIADSGETADDPATRGARKQ</sequence>
<dbReference type="PROSITE" id="PS50914">
    <property type="entry name" value="BON"/>
    <property type="match status" value="1"/>
</dbReference>
<reference evidence="3 4" key="1">
    <citation type="submission" date="2014-04" db="EMBL/GenBank/DDBJ databases">
        <title>A comprehensive comparison of genomes of Erythrobacter spp. Strains.</title>
        <authorList>
            <person name="Zheng Q."/>
        </authorList>
    </citation>
    <scope>NUCLEOTIDE SEQUENCE [LARGE SCALE GENOMIC DNA]</scope>
    <source>
        <strain evidence="3 4">DSM 8509</strain>
    </source>
</reference>
<evidence type="ECO:0000313" key="4">
    <source>
        <dbReference type="Proteomes" id="UP000027866"/>
    </source>
</evidence>
<dbReference type="PATRIC" id="fig|39960.10.peg.214"/>
<dbReference type="InterPro" id="IPR007055">
    <property type="entry name" value="BON_dom"/>
</dbReference>
<dbReference type="KEGG" id="elq:Ga0102493_111148"/>
<feature type="compositionally biased region" description="Basic and acidic residues" evidence="1">
    <location>
        <begin position="134"/>
        <end position="151"/>
    </location>
</feature>
<feature type="compositionally biased region" description="Basic and acidic residues" evidence="1">
    <location>
        <begin position="1"/>
        <end position="25"/>
    </location>
</feature>
<dbReference type="EMBL" id="JMIX01000011">
    <property type="protein sequence ID" value="KEO91075.1"/>
    <property type="molecule type" value="Genomic_DNA"/>
</dbReference>
<dbReference type="PANTHER" id="PTHR34606">
    <property type="entry name" value="BON DOMAIN-CONTAINING PROTEIN"/>
    <property type="match status" value="1"/>
</dbReference>
<feature type="compositionally biased region" description="Basic and acidic residues" evidence="1">
    <location>
        <begin position="31"/>
        <end position="107"/>
    </location>
</feature>
<organism evidence="3 4">
    <name type="scientific">Erythrobacter litoralis</name>
    <dbReference type="NCBI Taxonomy" id="39960"/>
    <lineage>
        <taxon>Bacteria</taxon>
        <taxon>Pseudomonadati</taxon>
        <taxon>Pseudomonadota</taxon>
        <taxon>Alphaproteobacteria</taxon>
        <taxon>Sphingomonadales</taxon>
        <taxon>Erythrobacteraceae</taxon>
        <taxon>Erythrobacter/Porphyrobacter group</taxon>
        <taxon>Erythrobacter</taxon>
    </lineage>
</organism>
<gene>
    <name evidence="3" type="ORF">EH32_01745</name>
</gene>
<protein>
    <recommendedName>
        <fullName evidence="2">BON domain-containing protein</fullName>
    </recommendedName>
</protein>
<dbReference type="RefSeq" id="WP_051698314.1">
    <property type="nucleotide sequence ID" value="NZ_CP017057.1"/>
</dbReference>
<dbReference type="NCBIfam" id="NF033157">
    <property type="entry name" value="SWFGD_domain"/>
    <property type="match status" value="1"/>
</dbReference>
<feature type="domain" description="BON" evidence="2">
    <location>
        <begin position="209"/>
        <end position="277"/>
    </location>
</feature>
<dbReference type="Gene3D" id="3.30.1340.30">
    <property type="match status" value="1"/>
</dbReference>
<dbReference type="InterPro" id="IPR047800">
    <property type="entry name" value="SWFGD_dom"/>
</dbReference>
<feature type="compositionally biased region" description="Basic and acidic residues" evidence="1">
    <location>
        <begin position="190"/>
        <end position="200"/>
    </location>
</feature>
<feature type="region of interest" description="Disordered" evidence="1">
    <location>
        <begin position="1"/>
        <end position="170"/>
    </location>
</feature>
<feature type="region of interest" description="Disordered" evidence="1">
    <location>
        <begin position="184"/>
        <end position="212"/>
    </location>
</feature>
<dbReference type="AlphaFoldDB" id="A0A074ME75"/>
<keyword evidence="4" id="KW-1185">Reference proteome</keyword>
<name>A0A074ME75_9SPHN</name>
<evidence type="ECO:0000256" key="1">
    <source>
        <dbReference type="SAM" id="MobiDB-lite"/>
    </source>
</evidence>
<dbReference type="Proteomes" id="UP000027866">
    <property type="component" value="Unassembled WGS sequence"/>
</dbReference>
<dbReference type="InterPro" id="IPR051686">
    <property type="entry name" value="Lipoprotein_DolP"/>
</dbReference>
<feature type="region of interest" description="Disordered" evidence="1">
    <location>
        <begin position="271"/>
        <end position="293"/>
    </location>
</feature>
<evidence type="ECO:0000313" key="3">
    <source>
        <dbReference type="EMBL" id="KEO91075.1"/>
    </source>
</evidence>
<dbReference type="Pfam" id="PF04972">
    <property type="entry name" value="BON"/>
    <property type="match status" value="1"/>
</dbReference>
<proteinExistence type="predicted"/>
<comment type="caution">
    <text evidence="3">The sequence shown here is derived from an EMBL/GenBank/DDBJ whole genome shotgun (WGS) entry which is preliminary data.</text>
</comment>